<dbReference type="RefSeq" id="WP_008488268.1">
    <property type="nucleotide sequence ID" value="NZ_AMRG01000005.1"/>
</dbReference>
<dbReference type="PATRIC" id="fig|740709.3.peg.1145"/>
<dbReference type="InterPro" id="IPR017650">
    <property type="entry name" value="Arginine_N-succinylTrfase"/>
</dbReference>
<evidence type="ECO:0000256" key="1">
    <source>
        <dbReference type="ARBA" id="ARBA00022503"/>
    </source>
</evidence>
<evidence type="ECO:0000256" key="3">
    <source>
        <dbReference type="ARBA" id="ARBA00023315"/>
    </source>
</evidence>
<evidence type="ECO:0000313" key="5">
    <source>
        <dbReference type="EMBL" id="EKE84520.1"/>
    </source>
</evidence>
<dbReference type="EC" id="2.3.1.109" evidence="4"/>
<organism evidence="5 6">
    <name type="scientific">Idiomarina xiamenensis 10-D-4</name>
    <dbReference type="NCBI Taxonomy" id="740709"/>
    <lineage>
        <taxon>Bacteria</taxon>
        <taxon>Pseudomonadati</taxon>
        <taxon>Pseudomonadota</taxon>
        <taxon>Gammaproteobacteria</taxon>
        <taxon>Alteromonadales</taxon>
        <taxon>Idiomarinaceae</taxon>
        <taxon>Idiomarina</taxon>
    </lineage>
</organism>
<evidence type="ECO:0000256" key="4">
    <source>
        <dbReference type="NCBIfam" id="TIGR03244"/>
    </source>
</evidence>
<protein>
    <recommendedName>
        <fullName evidence="4">Arginine N-succinyltransferase</fullName>
        <ecNumber evidence="4">2.3.1.109</ecNumber>
    </recommendedName>
</protein>
<dbReference type="GO" id="GO:0008791">
    <property type="term" value="F:arginine N-succinyltransferase activity"/>
    <property type="evidence" value="ECO:0007669"/>
    <property type="project" value="UniProtKB-UniRule"/>
</dbReference>
<keyword evidence="2 5" id="KW-0808">Transferase</keyword>
<reference evidence="5 6" key="1">
    <citation type="journal article" date="2012" name="J. Bacteriol.">
        <title>Genome Sequence of Idiomarina xiamenensis Type Strain 10-D-4.</title>
        <authorList>
            <person name="Lai Q."/>
            <person name="Wang L."/>
            <person name="Wang W."/>
            <person name="Shao Z."/>
        </authorList>
    </citation>
    <scope>NUCLEOTIDE SEQUENCE [LARGE SCALE GENOMIC DNA]</scope>
    <source>
        <strain evidence="5 6">10-D-4</strain>
    </source>
</reference>
<proteinExistence type="predicted"/>
<dbReference type="Pfam" id="PF04958">
    <property type="entry name" value="AstA"/>
    <property type="match status" value="1"/>
</dbReference>
<evidence type="ECO:0000256" key="2">
    <source>
        <dbReference type="ARBA" id="ARBA00022679"/>
    </source>
</evidence>
<dbReference type="STRING" id="740709.A10D4_05612"/>
<accession>K2L3U3</accession>
<keyword evidence="1" id="KW-0056">Arginine metabolism</keyword>
<dbReference type="Gene3D" id="2.40.40.20">
    <property type="match status" value="1"/>
</dbReference>
<dbReference type="Proteomes" id="UP000014115">
    <property type="component" value="Unassembled WGS sequence"/>
</dbReference>
<dbReference type="InterPro" id="IPR016181">
    <property type="entry name" value="Acyl_CoA_acyltransferase"/>
</dbReference>
<keyword evidence="6" id="KW-1185">Reference proteome</keyword>
<dbReference type="OrthoDB" id="21121at2"/>
<dbReference type="InterPro" id="IPR007041">
    <property type="entry name" value="Arg_succinylTrfase_AstA/AruG"/>
</dbReference>
<dbReference type="PANTHER" id="PTHR30420">
    <property type="entry name" value="N-SUCCINYLARGININE DIHYDROLASE"/>
    <property type="match status" value="1"/>
</dbReference>
<dbReference type="GO" id="GO:0006527">
    <property type="term" value="P:L-arginine catabolic process"/>
    <property type="evidence" value="ECO:0007669"/>
    <property type="project" value="UniProtKB-UniRule"/>
</dbReference>
<name>K2L3U3_9GAMM</name>
<dbReference type="AlphaFoldDB" id="K2L3U3"/>
<comment type="caution">
    <text evidence="5">The sequence shown here is derived from an EMBL/GenBank/DDBJ whole genome shotgun (WGS) entry which is preliminary data.</text>
</comment>
<sequence length="337" mass="37408">MLVIRPIAPSDYAALYDCAVESGHGFTSLPVDQGLLERRISRAQEAFARQQVSEPGDEGYLFVMEDTSNGHICGVSGIEAAVGLTDAFYHYHMGKVVHHSKALDIYNALDTLTLCNDYTGVSELCTLFLREPFRKGLNGRTLSRFRMLFMAEFKSRFSDWVIAEMRGVSDDNGDSPFWTWLQQNFFSMDFPQADYLTGIGEKTFVAELMPKFPIYVNLLDKAARDVIGQVHDNTRPALKLLQSEGFRFRGYIDIFDAGPTVEAEVSNLRSVRNSRRVEVRIGEPTGGEAHIICNTSLANFRAAQVQLSVDDGRVTLDAASASALQLSDGDLARIVAL</sequence>
<dbReference type="SUPFAM" id="SSF55729">
    <property type="entry name" value="Acyl-CoA N-acyltransferases (Nat)"/>
    <property type="match status" value="1"/>
</dbReference>
<dbReference type="NCBIfam" id="TIGR03243">
    <property type="entry name" value="arg_catab_AOST"/>
    <property type="match status" value="1"/>
</dbReference>
<keyword evidence="3" id="KW-0012">Acyltransferase</keyword>
<evidence type="ECO:0000313" key="6">
    <source>
        <dbReference type="Proteomes" id="UP000014115"/>
    </source>
</evidence>
<gene>
    <name evidence="5" type="ORF">A10D4_05612</name>
</gene>
<dbReference type="NCBIfam" id="TIGR03244">
    <property type="entry name" value="arg_catab_AstA"/>
    <property type="match status" value="1"/>
</dbReference>
<dbReference type="eggNOG" id="COG3138">
    <property type="taxonomic scope" value="Bacteria"/>
</dbReference>
<dbReference type="EMBL" id="AMRG01000005">
    <property type="protein sequence ID" value="EKE84520.1"/>
    <property type="molecule type" value="Genomic_DNA"/>
</dbReference>
<dbReference type="PANTHER" id="PTHR30420:SF1">
    <property type="entry name" value="ARGININE N-SUCCINYLTRANSFERASE"/>
    <property type="match status" value="1"/>
</dbReference>